<dbReference type="AlphaFoldDB" id="A0A0B8NXZ2"/>
<evidence type="ECO:0000256" key="2">
    <source>
        <dbReference type="SAM" id="SignalP"/>
    </source>
</evidence>
<dbReference type="Gene3D" id="2.40.50.100">
    <property type="match status" value="1"/>
</dbReference>
<evidence type="ECO:0000313" key="4">
    <source>
        <dbReference type="EMBL" id="GAM55903.1"/>
    </source>
</evidence>
<proteinExistence type="inferred from homology"/>
<accession>A0A0B8NXZ2</accession>
<dbReference type="NCBIfam" id="TIGR01730">
    <property type="entry name" value="RND_mfp"/>
    <property type="match status" value="1"/>
</dbReference>
<dbReference type="Gene3D" id="1.10.287.470">
    <property type="entry name" value="Helix hairpin bin"/>
    <property type="match status" value="1"/>
</dbReference>
<feature type="chain" id="PRO_5002121587" evidence="2">
    <location>
        <begin position="23"/>
        <end position="359"/>
    </location>
</feature>
<reference evidence="4 5" key="1">
    <citation type="submission" date="2015-01" db="EMBL/GenBank/DDBJ databases">
        <title>Vibrio sp. C1 JCM 19231 whole genome shotgun sequence.</title>
        <authorList>
            <person name="Sawabe T."/>
            <person name="Meirelles P."/>
            <person name="Feng G."/>
            <person name="Sayaka M."/>
            <person name="Hattori M."/>
            <person name="Ohkuma M."/>
        </authorList>
    </citation>
    <scope>NUCLEOTIDE SEQUENCE [LARGE SCALE GENOMIC DNA]</scope>
    <source>
        <strain evidence="5">JCM 19231</strain>
    </source>
</reference>
<dbReference type="EMBL" id="BBRZ01000020">
    <property type="protein sequence ID" value="GAM55903.1"/>
    <property type="molecule type" value="Genomic_DNA"/>
</dbReference>
<dbReference type="InterPro" id="IPR006143">
    <property type="entry name" value="RND_pump_MFP"/>
</dbReference>
<dbReference type="GO" id="GO:0015562">
    <property type="term" value="F:efflux transmembrane transporter activity"/>
    <property type="evidence" value="ECO:0007669"/>
    <property type="project" value="TreeGrafter"/>
</dbReference>
<dbReference type="Pfam" id="PF25917">
    <property type="entry name" value="BSH_RND"/>
    <property type="match status" value="1"/>
</dbReference>
<sequence>MKYAFPLIPVMGSLILMGCKGAQVTETATTSPDPRPLQVIQVASASPSYSFNGVVHAQEKVNLSFRVPGTIQEVLVKQGDNVEKGQVIARLDPHDYELVLQELKAKKLEAVSAHKLAKAELARVRQASADNAIAQVNLDRATSGYERSLAAIQVVNKNIQRAQDTIGYTELKAPFTGVIGNVNYDDHEQILPGIAVATLQNNGRLEVEVDVPENLIEEFELGQQADVSWYQGKDVLGAKVTEIAPLPHLIKQTYSVVYTLDAEHKALFPGKTVTVQTEVVASEFASCVPYSAIVGDKEHLHVNLVRDAKVVSTTVEIKAIDAYQACISGDITNNDYVIVSGSHFVKDGDPAQNLLVRVE</sequence>
<dbReference type="RefSeq" id="WP_261836654.1">
    <property type="nucleotide sequence ID" value="NZ_AP024882.1"/>
</dbReference>
<protein>
    <submittedName>
        <fullName evidence="4">Co/Zn/Cd efflux system membrane fusion protein</fullName>
    </submittedName>
</protein>
<evidence type="ECO:0000313" key="5">
    <source>
        <dbReference type="Proteomes" id="UP000031671"/>
    </source>
</evidence>
<keyword evidence="2" id="KW-0732">Signal</keyword>
<dbReference type="PANTHER" id="PTHR30469">
    <property type="entry name" value="MULTIDRUG RESISTANCE PROTEIN MDTA"/>
    <property type="match status" value="1"/>
</dbReference>
<dbReference type="PROSITE" id="PS51257">
    <property type="entry name" value="PROKAR_LIPOPROTEIN"/>
    <property type="match status" value="1"/>
</dbReference>
<name>A0A0B8NXZ2_9VIBR</name>
<evidence type="ECO:0000259" key="3">
    <source>
        <dbReference type="Pfam" id="PF25917"/>
    </source>
</evidence>
<keyword evidence="5" id="KW-1185">Reference proteome</keyword>
<organism evidence="4 5">
    <name type="scientific">Vibrio ishigakensis</name>
    <dbReference type="NCBI Taxonomy" id="1481914"/>
    <lineage>
        <taxon>Bacteria</taxon>
        <taxon>Pseudomonadati</taxon>
        <taxon>Pseudomonadota</taxon>
        <taxon>Gammaproteobacteria</taxon>
        <taxon>Vibrionales</taxon>
        <taxon>Vibrionaceae</taxon>
        <taxon>Vibrio</taxon>
    </lineage>
</organism>
<dbReference type="Gene3D" id="2.40.420.20">
    <property type="match status" value="1"/>
</dbReference>
<dbReference type="Proteomes" id="UP000031671">
    <property type="component" value="Unassembled WGS sequence"/>
</dbReference>
<comment type="caution">
    <text evidence="4">The sequence shown here is derived from an EMBL/GenBank/DDBJ whole genome shotgun (WGS) entry which is preliminary data.</text>
</comment>
<dbReference type="SUPFAM" id="SSF111369">
    <property type="entry name" value="HlyD-like secretion proteins"/>
    <property type="match status" value="1"/>
</dbReference>
<dbReference type="InterPro" id="IPR058625">
    <property type="entry name" value="MdtA-like_BSH"/>
</dbReference>
<dbReference type="Gene3D" id="2.40.30.170">
    <property type="match status" value="1"/>
</dbReference>
<feature type="domain" description="Multidrug resistance protein MdtA-like barrel-sandwich hybrid" evidence="3">
    <location>
        <begin position="60"/>
        <end position="186"/>
    </location>
</feature>
<feature type="signal peptide" evidence="2">
    <location>
        <begin position="1"/>
        <end position="22"/>
    </location>
</feature>
<dbReference type="GO" id="GO:1990281">
    <property type="term" value="C:efflux pump complex"/>
    <property type="evidence" value="ECO:0007669"/>
    <property type="project" value="TreeGrafter"/>
</dbReference>
<gene>
    <name evidence="4" type="ORF">JCM19231_5050</name>
</gene>
<comment type="similarity">
    <text evidence="1">Belongs to the membrane fusion protein (MFP) (TC 8.A.1) family.</text>
</comment>
<evidence type="ECO:0000256" key="1">
    <source>
        <dbReference type="ARBA" id="ARBA00009477"/>
    </source>
</evidence>
<reference evidence="4 5" key="2">
    <citation type="submission" date="2015-01" db="EMBL/GenBank/DDBJ databases">
        <authorList>
            <consortium name="NBRP consortium"/>
            <person name="Sawabe T."/>
            <person name="Meirelles P."/>
            <person name="Feng G."/>
            <person name="Sayaka M."/>
            <person name="Hattori M."/>
            <person name="Ohkuma M."/>
        </authorList>
    </citation>
    <scope>NUCLEOTIDE SEQUENCE [LARGE SCALE GENOMIC DNA]</scope>
    <source>
        <strain evidence="5">JCM 19231</strain>
    </source>
</reference>